<sequence>MRAPFSLSDQERCAGGATYDEARRLVRLLLEPMLMAFQFLLPNETMPCADHNALFAPIRIVYLFNDAWLPPLSWLSTVDGVFVEAENLVRPRTLTNLA</sequence>
<gene>
    <name evidence="1" type="ORF">L284_18050</name>
</gene>
<organism evidence="1 2">
    <name type="scientific">Novosphingobium lindaniclasticum LE124</name>
    <dbReference type="NCBI Taxonomy" id="1096930"/>
    <lineage>
        <taxon>Bacteria</taxon>
        <taxon>Pseudomonadati</taxon>
        <taxon>Pseudomonadota</taxon>
        <taxon>Alphaproteobacteria</taxon>
        <taxon>Sphingomonadales</taxon>
        <taxon>Sphingomonadaceae</taxon>
        <taxon>Novosphingobium</taxon>
    </lineage>
</organism>
<dbReference type="EMBL" id="ATHL01000122">
    <property type="protein sequence ID" value="EQB09994.1"/>
    <property type="molecule type" value="Genomic_DNA"/>
</dbReference>
<evidence type="ECO:0000313" key="1">
    <source>
        <dbReference type="EMBL" id="EQB09994.1"/>
    </source>
</evidence>
<protein>
    <submittedName>
        <fullName evidence="1">Uncharacterized protein</fullName>
    </submittedName>
</protein>
<dbReference type="Proteomes" id="UP000015527">
    <property type="component" value="Unassembled WGS sequence"/>
</dbReference>
<proteinExistence type="predicted"/>
<accession>T0IJZ5</accession>
<dbReference type="AlphaFoldDB" id="T0IJZ5"/>
<name>T0IJZ5_9SPHN</name>
<keyword evidence="2" id="KW-1185">Reference proteome</keyword>
<reference evidence="1 2" key="1">
    <citation type="journal article" date="2013" name="Genome Announc.">
        <title>Genome Sequence of Novosphingobium lindaniclasticum LE124T, Isolated from a Hexachlorocyclohexane Dumpsite.</title>
        <authorList>
            <person name="Saxena A."/>
            <person name="Nayyar N."/>
            <person name="Sangwan N."/>
            <person name="Kumari R."/>
            <person name="Khurana J.P."/>
            <person name="Lal R."/>
        </authorList>
    </citation>
    <scope>NUCLEOTIDE SEQUENCE [LARGE SCALE GENOMIC DNA]</scope>
    <source>
        <strain evidence="1 2">LE124</strain>
    </source>
</reference>
<evidence type="ECO:0000313" key="2">
    <source>
        <dbReference type="Proteomes" id="UP000015527"/>
    </source>
</evidence>
<comment type="caution">
    <text evidence="1">The sequence shown here is derived from an EMBL/GenBank/DDBJ whole genome shotgun (WGS) entry which is preliminary data.</text>
</comment>